<accession>A0A0G0ZCU0</accession>
<gene>
    <name evidence="2" type="ORF">UV10_C0001G0002</name>
</gene>
<dbReference type="Proteomes" id="UP000034951">
    <property type="component" value="Unassembled WGS sequence"/>
</dbReference>
<comment type="caution">
    <text evidence="2">The sequence shown here is derived from an EMBL/GenBank/DDBJ whole genome shotgun (WGS) entry which is preliminary data.</text>
</comment>
<evidence type="ECO:0000313" key="3">
    <source>
        <dbReference type="Proteomes" id="UP000034951"/>
    </source>
</evidence>
<keyword evidence="1" id="KW-0812">Transmembrane</keyword>
<organism evidence="2 3">
    <name type="scientific">Candidatus Azambacteria bacterium GW2011_GWA1_42_19</name>
    <dbReference type="NCBI Taxonomy" id="1618609"/>
    <lineage>
        <taxon>Bacteria</taxon>
        <taxon>Candidatus Azamiibacteriota</taxon>
    </lineage>
</organism>
<evidence type="ECO:0000256" key="1">
    <source>
        <dbReference type="SAM" id="Phobius"/>
    </source>
</evidence>
<keyword evidence="1" id="KW-1133">Transmembrane helix</keyword>
<dbReference type="EMBL" id="LCDE01000001">
    <property type="protein sequence ID" value="KKS46545.1"/>
    <property type="molecule type" value="Genomic_DNA"/>
</dbReference>
<name>A0A0G0ZCU0_9BACT</name>
<feature type="transmembrane region" description="Helical" evidence="1">
    <location>
        <begin position="96"/>
        <end position="116"/>
    </location>
</feature>
<protein>
    <submittedName>
        <fullName evidence="2">Uncharacterized protein</fullName>
    </submittedName>
</protein>
<feature type="transmembrane region" description="Helical" evidence="1">
    <location>
        <begin position="33"/>
        <end position="55"/>
    </location>
</feature>
<dbReference type="AlphaFoldDB" id="A0A0G0ZCU0"/>
<proteinExistence type="predicted"/>
<sequence length="170" mass="19841">MKRSAASNKVFINTLLRLVLNFDRIKIKVTKLIMIKIIIILLLISFIGIGVFGFVSRFLDDGGYISKAVLGKFFPKKTGIDFAVFKFYAFKFFSKAVLSFYLIILIIATLALVLPVSRFKPPLKSNVNFNRFRFLDNYLLEYLYRFKQKLYFWFSLHINSPDFCATINRC</sequence>
<evidence type="ECO:0000313" key="2">
    <source>
        <dbReference type="EMBL" id="KKS46545.1"/>
    </source>
</evidence>
<keyword evidence="1" id="KW-0472">Membrane</keyword>
<reference evidence="2 3" key="1">
    <citation type="journal article" date="2015" name="Nature">
        <title>rRNA introns, odd ribosomes, and small enigmatic genomes across a large radiation of phyla.</title>
        <authorList>
            <person name="Brown C.T."/>
            <person name="Hug L.A."/>
            <person name="Thomas B.C."/>
            <person name="Sharon I."/>
            <person name="Castelle C.J."/>
            <person name="Singh A."/>
            <person name="Wilkins M.J."/>
            <person name="Williams K.H."/>
            <person name="Banfield J.F."/>
        </authorList>
    </citation>
    <scope>NUCLEOTIDE SEQUENCE [LARGE SCALE GENOMIC DNA]</scope>
</reference>